<evidence type="ECO:0000256" key="7">
    <source>
        <dbReference type="ARBA" id="ARBA00023125"/>
    </source>
</evidence>
<keyword evidence="2" id="KW-0240">DNA-directed RNA polymerase</keyword>
<dbReference type="Pfam" id="PF04552">
    <property type="entry name" value="Sigma54_DBD"/>
    <property type="match status" value="1"/>
</dbReference>
<dbReference type="InterPro" id="IPR000394">
    <property type="entry name" value="RNA_pol_sigma_54"/>
</dbReference>
<dbReference type="PANTHER" id="PTHR32248">
    <property type="entry name" value="RNA POLYMERASE SIGMA-54 FACTOR"/>
    <property type="match status" value="1"/>
</dbReference>
<accession>A0A398BBG7</accession>
<dbReference type="PIRSF" id="PIRSF000774">
    <property type="entry name" value="RpoN"/>
    <property type="match status" value="1"/>
</dbReference>
<gene>
    <name evidence="12" type="primary">rpoN</name>
    <name evidence="12" type="ORF">D1970_11590</name>
</gene>
<evidence type="ECO:0000259" key="10">
    <source>
        <dbReference type="Pfam" id="PF04552"/>
    </source>
</evidence>
<evidence type="ECO:0000256" key="4">
    <source>
        <dbReference type="ARBA" id="ARBA00022695"/>
    </source>
</evidence>
<name>A0A398BBG7_9BACI</name>
<dbReference type="Pfam" id="PF04963">
    <property type="entry name" value="Sigma54_CBD"/>
    <property type="match status" value="1"/>
</dbReference>
<dbReference type="PANTHER" id="PTHR32248:SF4">
    <property type="entry name" value="RNA POLYMERASE SIGMA-54 FACTOR"/>
    <property type="match status" value="1"/>
</dbReference>
<dbReference type="OrthoDB" id="9814402at2"/>
<comment type="similarity">
    <text evidence="1">Belongs to the sigma-54 factor family.</text>
</comment>
<evidence type="ECO:0000256" key="3">
    <source>
        <dbReference type="ARBA" id="ARBA00022679"/>
    </source>
</evidence>
<proteinExistence type="inferred from homology"/>
<dbReference type="EMBL" id="QWVT01000018">
    <property type="protein sequence ID" value="RID84973.1"/>
    <property type="molecule type" value="Genomic_DNA"/>
</dbReference>
<dbReference type="GO" id="GO:0003677">
    <property type="term" value="F:DNA binding"/>
    <property type="evidence" value="ECO:0007669"/>
    <property type="project" value="UniProtKB-KW"/>
</dbReference>
<evidence type="ECO:0000256" key="2">
    <source>
        <dbReference type="ARBA" id="ARBA00022478"/>
    </source>
</evidence>
<dbReference type="PROSITE" id="PS00718">
    <property type="entry name" value="SIGMA54_2"/>
    <property type="match status" value="1"/>
</dbReference>
<dbReference type="PROSITE" id="PS50044">
    <property type="entry name" value="SIGMA54_3"/>
    <property type="match status" value="1"/>
</dbReference>
<keyword evidence="8" id="KW-0804">Transcription</keyword>
<dbReference type="NCBIfam" id="TIGR02395">
    <property type="entry name" value="rpoN_sigma"/>
    <property type="match status" value="1"/>
</dbReference>
<dbReference type="Gene3D" id="1.10.10.60">
    <property type="entry name" value="Homeodomain-like"/>
    <property type="match status" value="1"/>
</dbReference>
<keyword evidence="6" id="KW-0731">Sigma factor</keyword>
<feature type="region of interest" description="Disordered" evidence="9">
    <location>
        <begin position="62"/>
        <end position="81"/>
    </location>
</feature>
<evidence type="ECO:0000313" key="12">
    <source>
        <dbReference type="EMBL" id="RID84973.1"/>
    </source>
</evidence>
<evidence type="ECO:0000256" key="1">
    <source>
        <dbReference type="ARBA" id="ARBA00008798"/>
    </source>
</evidence>
<evidence type="ECO:0000256" key="6">
    <source>
        <dbReference type="ARBA" id="ARBA00023082"/>
    </source>
</evidence>
<evidence type="ECO:0000259" key="11">
    <source>
        <dbReference type="Pfam" id="PF04963"/>
    </source>
</evidence>
<dbReference type="GO" id="GO:0016987">
    <property type="term" value="F:sigma factor activity"/>
    <property type="evidence" value="ECO:0007669"/>
    <property type="project" value="UniProtKB-KW"/>
</dbReference>
<evidence type="ECO:0000256" key="8">
    <source>
        <dbReference type="ARBA" id="ARBA00023163"/>
    </source>
</evidence>
<dbReference type="Gene3D" id="1.10.10.1330">
    <property type="entry name" value="RNA polymerase sigma-54 factor, core-binding domain"/>
    <property type="match status" value="1"/>
</dbReference>
<dbReference type="GO" id="GO:0000428">
    <property type="term" value="C:DNA-directed RNA polymerase complex"/>
    <property type="evidence" value="ECO:0007669"/>
    <property type="project" value="UniProtKB-KW"/>
</dbReference>
<dbReference type="GO" id="GO:0016779">
    <property type="term" value="F:nucleotidyltransferase activity"/>
    <property type="evidence" value="ECO:0007669"/>
    <property type="project" value="UniProtKB-KW"/>
</dbReference>
<protein>
    <submittedName>
        <fullName evidence="12">RNA polymerase sigma-54 factor</fullName>
    </submittedName>
</protein>
<dbReference type="PROSITE" id="PS00717">
    <property type="entry name" value="SIGMA54_1"/>
    <property type="match status" value="1"/>
</dbReference>
<feature type="domain" description="RNA polymerase sigma factor 54 DNA-binding" evidence="10">
    <location>
        <begin position="287"/>
        <end position="446"/>
    </location>
</feature>
<evidence type="ECO:0000313" key="13">
    <source>
        <dbReference type="Proteomes" id="UP000265816"/>
    </source>
</evidence>
<dbReference type="GO" id="GO:0006352">
    <property type="term" value="P:DNA-templated transcription initiation"/>
    <property type="evidence" value="ECO:0007669"/>
    <property type="project" value="InterPro"/>
</dbReference>
<dbReference type="AlphaFoldDB" id="A0A398BBG7"/>
<dbReference type="Proteomes" id="UP000265816">
    <property type="component" value="Unassembled WGS sequence"/>
</dbReference>
<keyword evidence="5" id="KW-0805">Transcription regulation</keyword>
<evidence type="ECO:0000256" key="9">
    <source>
        <dbReference type="SAM" id="MobiDB-lite"/>
    </source>
</evidence>
<keyword evidence="4" id="KW-0548">Nucleotidyltransferase</keyword>
<evidence type="ECO:0000256" key="5">
    <source>
        <dbReference type="ARBA" id="ARBA00023015"/>
    </source>
</evidence>
<comment type="caution">
    <text evidence="12">The sequence shown here is derived from an EMBL/GenBank/DDBJ whole genome shotgun (WGS) entry which is preliminary data.</text>
</comment>
<dbReference type="InterPro" id="IPR007634">
    <property type="entry name" value="RNA_pol_sigma_54_DNA-bd"/>
</dbReference>
<dbReference type="RefSeq" id="WP_119113026.1">
    <property type="nucleotide sequence ID" value="NZ_CBCSEO010000011.1"/>
</dbReference>
<dbReference type="InterPro" id="IPR038709">
    <property type="entry name" value="RpoN_core-bd_sf"/>
</dbReference>
<keyword evidence="13" id="KW-1185">Reference proteome</keyword>
<dbReference type="GO" id="GO:0001216">
    <property type="term" value="F:DNA-binding transcription activator activity"/>
    <property type="evidence" value="ECO:0007669"/>
    <property type="project" value="InterPro"/>
</dbReference>
<keyword evidence="3" id="KW-0808">Transferase</keyword>
<dbReference type="Pfam" id="PF00309">
    <property type="entry name" value="Sigma54_AID"/>
    <property type="match status" value="1"/>
</dbReference>
<keyword evidence="7" id="KW-0238">DNA-binding</keyword>
<feature type="domain" description="RNA polymerase sigma factor 54 core-binding" evidence="11">
    <location>
        <begin position="84"/>
        <end position="273"/>
    </location>
</feature>
<sequence length="448" mass="50662">MDLKAGLWQKQTLKLAMTQELSQAIALLQYSAQELAAFLEDKMVENPLLQVDYKNIKSVDPRLGRERKSSASGSSGGQGQKNWIEQIGQTSETLQDHLAFQLNMMAVSPLERKVIQVFIESIDENGYLGTDCEEAGKRYNTSLEEVERCLSILQGMEPAGIGARGLQECLLLQLERKICCPESELAYAIIQQHFLLFAEKKWKMLAKLMKTDLKAIQKAFDYVQSLNPRPGAIFQSEKAAYVVPDVVVRIEDGALTVSLFNGTVPKVTFNQGYYQQMAAHQDAEVSRFLQEKQSDYQWILKSLEQRNETLMKVSLKIVEKQHNFFFHGPSCLNPMTMKEVADELGIHESTVSRAVREKYMQTPLGTFELKSFFSSSIKTTEHEQTSSRQAKAGIGRLIKGENKQSPLSDQEIVSLLKEQDGIVLSRRTVAKYREQLGIASSSKRKRFE</sequence>
<dbReference type="InterPro" id="IPR007046">
    <property type="entry name" value="RNA_pol_sigma_54_core-bd"/>
</dbReference>
<organism evidence="12 13">
    <name type="scientific">Mesobacillus zeae</name>
    <dbReference type="NCBI Taxonomy" id="1917180"/>
    <lineage>
        <taxon>Bacteria</taxon>
        <taxon>Bacillati</taxon>
        <taxon>Bacillota</taxon>
        <taxon>Bacilli</taxon>
        <taxon>Bacillales</taxon>
        <taxon>Bacillaceae</taxon>
        <taxon>Mesobacillus</taxon>
    </lineage>
</organism>
<dbReference type="PRINTS" id="PR00045">
    <property type="entry name" value="SIGMA54FCT"/>
</dbReference>
<reference evidence="12 13" key="1">
    <citation type="submission" date="2018-08" db="EMBL/GenBank/DDBJ databases">
        <title>Bacillus jemisoniae sp. nov., Bacillus chryseoplanitiae sp. nov., Bacillus resnikiae sp. nov., and Bacillus frankliniae sp. nov., isolated from Viking spacecraft and associated surfaces.</title>
        <authorList>
            <person name="Seuylemezian A."/>
            <person name="Vaishampayan P."/>
        </authorList>
    </citation>
    <scope>NUCLEOTIDE SEQUENCE [LARGE SCALE GENOMIC DNA]</scope>
    <source>
        <strain evidence="12 13">JJ-247</strain>
    </source>
</reference>